<feature type="signal peptide" evidence="2">
    <location>
        <begin position="1"/>
        <end position="19"/>
    </location>
</feature>
<sequence>MFNSYIVVLSLSLLGFCYGLPTNSTSEAHSSASQKLHLYMKNSTSEEDDQFSPILSQLRNTNEQIEYERSAVLPFLSFLFDTLGVIDDAFGDCLDDMVIELIPDDPTAPGYPTVPENIEKSNTTPKN</sequence>
<dbReference type="Proteomes" id="UP001314205">
    <property type="component" value="Unassembled WGS sequence"/>
</dbReference>
<proteinExistence type="predicted"/>
<protein>
    <submittedName>
        <fullName evidence="3">Uncharacterized protein</fullName>
    </submittedName>
</protein>
<evidence type="ECO:0000256" key="2">
    <source>
        <dbReference type="SAM" id="SignalP"/>
    </source>
</evidence>
<dbReference type="AlphaFoldDB" id="A0AAV1KA90"/>
<gene>
    <name evidence="3" type="ORF">PARMNEM_LOCUS1445</name>
</gene>
<comment type="caution">
    <text evidence="3">The sequence shown here is derived from an EMBL/GenBank/DDBJ whole genome shotgun (WGS) entry which is preliminary data.</text>
</comment>
<evidence type="ECO:0000313" key="4">
    <source>
        <dbReference type="Proteomes" id="UP001314205"/>
    </source>
</evidence>
<evidence type="ECO:0000313" key="3">
    <source>
        <dbReference type="EMBL" id="CAK1579513.1"/>
    </source>
</evidence>
<keyword evidence="2" id="KW-0732">Signal</keyword>
<name>A0AAV1KA90_9NEOP</name>
<organism evidence="3 4">
    <name type="scientific">Parnassius mnemosyne</name>
    <name type="common">clouded apollo</name>
    <dbReference type="NCBI Taxonomy" id="213953"/>
    <lineage>
        <taxon>Eukaryota</taxon>
        <taxon>Metazoa</taxon>
        <taxon>Ecdysozoa</taxon>
        <taxon>Arthropoda</taxon>
        <taxon>Hexapoda</taxon>
        <taxon>Insecta</taxon>
        <taxon>Pterygota</taxon>
        <taxon>Neoptera</taxon>
        <taxon>Endopterygota</taxon>
        <taxon>Lepidoptera</taxon>
        <taxon>Glossata</taxon>
        <taxon>Ditrysia</taxon>
        <taxon>Papilionoidea</taxon>
        <taxon>Papilionidae</taxon>
        <taxon>Parnassiinae</taxon>
        <taxon>Parnassini</taxon>
        <taxon>Parnassius</taxon>
        <taxon>Driopa</taxon>
    </lineage>
</organism>
<feature type="chain" id="PRO_5043897879" evidence="2">
    <location>
        <begin position="20"/>
        <end position="127"/>
    </location>
</feature>
<reference evidence="3 4" key="1">
    <citation type="submission" date="2023-11" db="EMBL/GenBank/DDBJ databases">
        <authorList>
            <person name="Hedman E."/>
            <person name="Englund M."/>
            <person name="Stromberg M."/>
            <person name="Nyberg Akerstrom W."/>
            <person name="Nylinder S."/>
            <person name="Jareborg N."/>
            <person name="Kallberg Y."/>
            <person name="Kronander E."/>
        </authorList>
    </citation>
    <scope>NUCLEOTIDE SEQUENCE [LARGE SCALE GENOMIC DNA]</scope>
</reference>
<evidence type="ECO:0000256" key="1">
    <source>
        <dbReference type="SAM" id="MobiDB-lite"/>
    </source>
</evidence>
<accession>A0AAV1KA90</accession>
<dbReference type="EMBL" id="CAVLGL010000002">
    <property type="protein sequence ID" value="CAK1579513.1"/>
    <property type="molecule type" value="Genomic_DNA"/>
</dbReference>
<keyword evidence="4" id="KW-1185">Reference proteome</keyword>
<feature type="region of interest" description="Disordered" evidence="1">
    <location>
        <begin position="105"/>
        <end position="127"/>
    </location>
</feature>